<keyword evidence="8" id="KW-1185">Reference proteome</keyword>
<feature type="domain" description="HTH lysR-type" evidence="6">
    <location>
        <begin position="1"/>
        <end position="58"/>
    </location>
</feature>
<dbReference type="SUPFAM" id="SSF46785">
    <property type="entry name" value="Winged helix' DNA-binding domain"/>
    <property type="match status" value="1"/>
</dbReference>
<keyword evidence="4" id="KW-0804">Transcription</keyword>
<dbReference type="PANTHER" id="PTHR30346:SF0">
    <property type="entry name" value="HCA OPERON TRANSCRIPTIONAL ACTIVATOR HCAR"/>
    <property type="match status" value="1"/>
</dbReference>
<accession>A0ABN2BYF7</accession>
<evidence type="ECO:0000313" key="8">
    <source>
        <dbReference type="Proteomes" id="UP001501705"/>
    </source>
</evidence>
<dbReference type="PROSITE" id="PS50931">
    <property type="entry name" value="HTH_LYSR"/>
    <property type="match status" value="1"/>
</dbReference>
<dbReference type="RefSeq" id="WP_344231337.1">
    <property type="nucleotide sequence ID" value="NZ_BAAAPH010000001.1"/>
</dbReference>
<dbReference type="InterPro" id="IPR036388">
    <property type="entry name" value="WH-like_DNA-bd_sf"/>
</dbReference>
<evidence type="ECO:0000259" key="6">
    <source>
        <dbReference type="PROSITE" id="PS50931"/>
    </source>
</evidence>
<dbReference type="Gene3D" id="1.10.10.10">
    <property type="entry name" value="Winged helix-like DNA-binding domain superfamily/Winged helix DNA-binding domain"/>
    <property type="match status" value="1"/>
</dbReference>
<keyword evidence="3" id="KW-0238">DNA-binding</keyword>
<gene>
    <name evidence="7" type="ORF">GCM10009804_01780</name>
</gene>
<evidence type="ECO:0000313" key="7">
    <source>
        <dbReference type="EMBL" id="GAA1549085.1"/>
    </source>
</evidence>
<dbReference type="PRINTS" id="PR00039">
    <property type="entry name" value="HTHLYSR"/>
</dbReference>
<organism evidence="7 8">
    <name type="scientific">Kribbella hippodromi</name>
    <dbReference type="NCBI Taxonomy" id="434347"/>
    <lineage>
        <taxon>Bacteria</taxon>
        <taxon>Bacillati</taxon>
        <taxon>Actinomycetota</taxon>
        <taxon>Actinomycetes</taxon>
        <taxon>Propionibacteriales</taxon>
        <taxon>Kribbellaceae</taxon>
        <taxon>Kribbella</taxon>
    </lineage>
</organism>
<dbReference type="PANTHER" id="PTHR30346">
    <property type="entry name" value="TRANSCRIPTIONAL DUAL REGULATOR HCAR-RELATED"/>
    <property type="match status" value="1"/>
</dbReference>
<proteinExistence type="inferred from homology"/>
<dbReference type="Pfam" id="PF03466">
    <property type="entry name" value="LysR_substrate"/>
    <property type="match status" value="2"/>
</dbReference>
<dbReference type="Proteomes" id="UP001501705">
    <property type="component" value="Unassembled WGS sequence"/>
</dbReference>
<evidence type="ECO:0000256" key="4">
    <source>
        <dbReference type="ARBA" id="ARBA00023163"/>
    </source>
</evidence>
<dbReference type="CDD" id="cd08414">
    <property type="entry name" value="PBP2_LTTR_aromatics_like"/>
    <property type="match status" value="1"/>
</dbReference>
<evidence type="ECO:0000256" key="5">
    <source>
        <dbReference type="SAM" id="MobiDB-lite"/>
    </source>
</evidence>
<dbReference type="InterPro" id="IPR036390">
    <property type="entry name" value="WH_DNA-bd_sf"/>
</dbReference>
<dbReference type="InterPro" id="IPR000847">
    <property type="entry name" value="LysR_HTH_N"/>
</dbReference>
<protein>
    <submittedName>
        <fullName evidence="7">LysR family transcriptional regulator</fullName>
    </submittedName>
</protein>
<dbReference type="Pfam" id="PF00126">
    <property type="entry name" value="HTH_1"/>
    <property type="match status" value="1"/>
</dbReference>
<keyword evidence="2" id="KW-0805">Transcription regulation</keyword>
<name>A0ABN2BYF7_9ACTN</name>
<comment type="similarity">
    <text evidence="1">Belongs to the LysR transcriptional regulatory family.</text>
</comment>
<comment type="caution">
    <text evidence="7">The sequence shown here is derived from an EMBL/GenBank/DDBJ whole genome shotgun (WGS) entry which is preliminary data.</text>
</comment>
<dbReference type="EMBL" id="BAAAPH010000001">
    <property type="protein sequence ID" value="GAA1549085.1"/>
    <property type="molecule type" value="Genomic_DNA"/>
</dbReference>
<reference evidence="7 8" key="1">
    <citation type="journal article" date="2019" name="Int. J. Syst. Evol. Microbiol.">
        <title>The Global Catalogue of Microorganisms (GCM) 10K type strain sequencing project: providing services to taxonomists for standard genome sequencing and annotation.</title>
        <authorList>
            <consortium name="The Broad Institute Genomics Platform"/>
            <consortium name="The Broad Institute Genome Sequencing Center for Infectious Disease"/>
            <person name="Wu L."/>
            <person name="Ma J."/>
        </authorList>
    </citation>
    <scope>NUCLEOTIDE SEQUENCE [LARGE SCALE GENOMIC DNA]</scope>
    <source>
        <strain evidence="7 8">JCM 15572</strain>
    </source>
</reference>
<feature type="region of interest" description="Disordered" evidence="5">
    <location>
        <begin position="147"/>
        <end position="167"/>
    </location>
</feature>
<dbReference type="SUPFAM" id="SSF53850">
    <property type="entry name" value="Periplasmic binding protein-like II"/>
    <property type="match status" value="1"/>
</dbReference>
<sequence>MELRQLRSFVVVAEELNVGRAATRLHLTQPSLSRQIAALEHDLGVELFARVKRRFVLTAAGETFLADAKDLLRRSDEAVRTAQRTQRGELGTLRLRFVQSATFEVLPRLLGSFRQAYPKVVLDLEASTTLRQTQALHDGRIDVGLLRPNTPAPVGTKPSGDTAGRADGSGGGAAVVGLLGLEARVVAEDSLVVALPAGHRLAGRKRLRLAELAEESFVLYSRPSGPAVHDTIVGYCRAAGFTPRIEQDAADVQTIVSLVAAGLGVSLLISPTPPSNPAAVVYRELSDDLPRWQLSAAWSPDNRSPALARFLDLLAP</sequence>
<dbReference type="InterPro" id="IPR005119">
    <property type="entry name" value="LysR_subst-bd"/>
</dbReference>
<evidence type="ECO:0000256" key="3">
    <source>
        <dbReference type="ARBA" id="ARBA00023125"/>
    </source>
</evidence>
<evidence type="ECO:0000256" key="2">
    <source>
        <dbReference type="ARBA" id="ARBA00023015"/>
    </source>
</evidence>
<dbReference type="Gene3D" id="3.40.190.10">
    <property type="entry name" value="Periplasmic binding protein-like II"/>
    <property type="match status" value="2"/>
</dbReference>
<evidence type="ECO:0000256" key="1">
    <source>
        <dbReference type="ARBA" id="ARBA00009437"/>
    </source>
</evidence>